<dbReference type="PIRSF" id="PIRSF037037">
    <property type="entry name" value="Kelch-like_protein_gigaxonin"/>
    <property type="match status" value="1"/>
</dbReference>
<keyword evidence="1" id="KW-0880">Kelch repeat</keyword>
<dbReference type="GeneTree" id="ENSGT00940000156434"/>
<dbReference type="CDD" id="cd18512">
    <property type="entry name" value="BACK_KLHL2_Mayven"/>
    <property type="match status" value="1"/>
</dbReference>
<dbReference type="GO" id="GO:0003779">
    <property type="term" value="F:actin binding"/>
    <property type="evidence" value="ECO:0007669"/>
    <property type="project" value="Ensembl"/>
</dbReference>
<keyword evidence="2" id="KW-0677">Repeat</keyword>
<dbReference type="SUPFAM" id="SSF117281">
    <property type="entry name" value="Kelch motif"/>
    <property type="match status" value="1"/>
</dbReference>
<evidence type="ECO:0000256" key="3">
    <source>
        <dbReference type="SAM" id="MobiDB-lite"/>
    </source>
</evidence>
<dbReference type="InterPro" id="IPR044072">
    <property type="entry name" value="KLHL2_BTB/POZ"/>
</dbReference>
<dbReference type="SUPFAM" id="SSF54695">
    <property type="entry name" value="POZ domain"/>
    <property type="match status" value="1"/>
</dbReference>
<dbReference type="SMART" id="SM00875">
    <property type="entry name" value="BACK"/>
    <property type="match status" value="1"/>
</dbReference>
<dbReference type="GO" id="GO:0042802">
    <property type="term" value="F:identical protein binding"/>
    <property type="evidence" value="ECO:0007669"/>
    <property type="project" value="Ensembl"/>
</dbReference>
<dbReference type="Proteomes" id="UP000694414">
    <property type="component" value="Unplaced"/>
</dbReference>
<dbReference type="InterPro" id="IPR011333">
    <property type="entry name" value="SKP1/BTB/POZ_sf"/>
</dbReference>
<dbReference type="PANTHER" id="PTHR24412:SF155">
    <property type="entry name" value="KELCH-LIKE PROTEIN 2"/>
    <property type="match status" value="1"/>
</dbReference>
<feature type="compositionally biased region" description="Basic and acidic residues" evidence="3">
    <location>
        <begin position="14"/>
        <end position="25"/>
    </location>
</feature>
<dbReference type="PROSITE" id="PS50097">
    <property type="entry name" value="BTB"/>
    <property type="match status" value="1"/>
</dbReference>
<gene>
    <name evidence="5" type="primary">KLHL2</name>
</gene>
<accession>A0A8C8YLT0</accession>
<evidence type="ECO:0000259" key="4">
    <source>
        <dbReference type="PROSITE" id="PS50097"/>
    </source>
</evidence>
<reference evidence="5" key="2">
    <citation type="submission" date="2025-09" db="UniProtKB">
        <authorList>
            <consortium name="Ensembl"/>
        </authorList>
    </citation>
    <scope>IDENTIFICATION</scope>
</reference>
<dbReference type="Gene3D" id="3.30.710.10">
    <property type="entry name" value="Potassium Channel Kv1.1, Chain A"/>
    <property type="match status" value="1"/>
</dbReference>
<dbReference type="Pfam" id="PF07707">
    <property type="entry name" value="BACK"/>
    <property type="match status" value="1"/>
</dbReference>
<dbReference type="GO" id="GO:0015629">
    <property type="term" value="C:actin cytoskeleton"/>
    <property type="evidence" value="ECO:0007669"/>
    <property type="project" value="Ensembl"/>
</dbReference>
<dbReference type="Pfam" id="PF00651">
    <property type="entry name" value="BTB"/>
    <property type="match status" value="1"/>
</dbReference>
<dbReference type="SMART" id="SM00225">
    <property type="entry name" value="BTB"/>
    <property type="match status" value="1"/>
</dbReference>
<dbReference type="GO" id="GO:1990756">
    <property type="term" value="F:ubiquitin-like ligase-substrate adaptor activity"/>
    <property type="evidence" value="ECO:0007669"/>
    <property type="project" value="Ensembl"/>
</dbReference>
<sequence length="554" mass="61558">MQTPPPSPAQGHQKPLDSKDDNAEKHCPVTVNPWHMKKAFKVMNELRSQNLLCDVTIVAEDVEIAAHRVVLAACSPYFHAMFTGEMSESRAKRVRIKEVDGWTLRMLIDYVYTAEIQVTEENVQVLLPAAGLLQLQDVKKTCCEFLETQLHPVNCLGIRAFADMHACTELLNKANTYAEQHFADVVLSEEFLNLGIEQVCSLISSDKLTISSEEKVFEAVIAWVSHDKDVRQEFMARLMEHVRLPLLPREYLVQRVEEEALVKNSSACKDFLIEAMKYHLLPTEQRVLMKSVRTRLRTPMNLPKLMVVVGGQAPKAIRSVECYDFKEERWHQVAELPSRRCRAGMVYMAGLVFAVGGFNGSLRVRTVDSYDPVKDQWTSVANMRDRRSTLGAAVLNGLLYAVGGFDGSTGLSSVEAYNIKSNEWFHVAPMNTRRSSVGVGVVGGLLYAVGGYDGASRQCLSTVECYSATANEWTYIAEMSTRRSGAGESTSNSWAQLGLQAFNGLLYVVGGDDGSCNLASVEYYNPTTDKWTVVSSCMSTGRSYAGVTVIDKPL</sequence>
<organism evidence="5 6">
    <name type="scientific">Prolemur simus</name>
    <name type="common">Greater bamboo lemur</name>
    <name type="synonym">Hapalemur simus</name>
    <dbReference type="NCBI Taxonomy" id="1328070"/>
    <lineage>
        <taxon>Eukaryota</taxon>
        <taxon>Metazoa</taxon>
        <taxon>Chordata</taxon>
        <taxon>Craniata</taxon>
        <taxon>Vertebrata</taxon>
        <taxon>Euteleostomi</taxon>
        <taxon>Mammalia</taxon>
        <taxon>Eutheria</taxon>
        <taxon>Euarchontoglires</taxon>
        <taxon>Primates</taxon>
        <taxon>Strepsirrhini</taxon>
        <taxon>Lemuriformes</taxon>
        <taxon>Lemuridae</taxon>
        <taxon>Prolemur</taxon>
    </lineage>
</organism>
<dbReference type="InterPro" id="IPR011705">
    <property type="entry name" value="BACK"/>
</dbReference>
<name>A0A8C8YLT0_PROSS</name>
<dbReference type="InterPro" id="IPR006652">
    <property type="entry name" value="Kelch_1"/>
</dbReference>
<evidence type="ECO:0000313" key="5">
    <source>
        <dbReference type="Ensembl" id="ENSPSMP00000005823.1"/>
    </source>
</evidence>
<evidence type="ECO:0000256" key="2">
    <source>
        <dbReference type="ARBA" id="ARBA00022737"/>
    </source>
</evidence>
<dbReference type="InterPro" id="IPR017096">
    <property type="entry name" value="BTB-kelch_protein"/>
</dbReference>
<dbReference type="InterPro" id="IPR015915">
    <property type="entry name" value="Kelch-typ_b-propeller"/>
</dbReference>
<reference evidence="5" key="1">
    <citation type="submission" date="2025-08" db="UniProtKB">
        <authorList>
            <consortium name="Ensembl"/>
        </authorList>
    </citation>
    <scope>IDENTIFICATION</scope>
</reference>
<evidence type="ECO:0000313" key="6">
    <source>
        <dbReference type="Proteomes" id="UP000694414"/>
    </source>
</evidence>
<feature type="region of interest" description="Disordered" evidence="3">
    <location>
        <begin position="1"/>
        <end position="25"/>
    </location>
</feature>
<dbReference type="Ensembl" id="ENSPSMT00000006920.1">
    <property type="protein sequence ID" value="ENSPSMP00000005823.1"/>
    <property type="gene ID" value="ENSPSMG00000004411.1"/>
</dbReference>
<dbReference type="Gene3D" id="2.120.10.80">
    <property type="entry name" value="Kelch-type beta propeller"/>
    <property type="match status" value="1"/>
</dbReference>
<dbReference type="Pfam" id="PF01344">
    <property type="entry name" value="Kelch_1"/>
    <property type="match status" value="5"/>
</dbReference>
<evidence type="ECO:0000256" key="1">
    <source>
        <dbReference type="ARBA" id="ARBA00022441"/>
    </source>
</evidence>
<protein>
    <submittedName>
        <fullName evidence="5">Kelch like family member 2</fullName>
    </submittedName>
</protein>
<dbReference type="InterPro" id="IPR000210">
    <property type="entry name" value="BTB/POZ_dom"/>
</dbReference>
<dbReference type="SMART" id="SM00612">
    <property type="entry name" value="Kelch"/>
    <property type="match status" value="5"/>
</dbReference>
<feature type="domain" description="BTB" evidence="4">
    <location>
        <begin position="53"/>
        <end position="120"/>
    </location>
</feature>
<dbReference type="PANTHER" id="PTHR24412">
    <property type="entry name" value="KELCH PROTEIN"/>
    <property type="match status" value="1"/>
</dbReference>
<dbReference type="Gene3D" id="1.25.40.420">
    <property type="match status" value="1"/>
</dbReference>
<proteinExistence type="predicted"/>
<dbReference type="CDD" id="cd18338">
    <property type="entry name" value="BTB_POZ_KLHL2_Mayven"/>
    <property type="match status" value="1"/>
</dbReference>
<dbReference type="AlphaFoldDB" id="A0A8C8YLT0"/>
<keyword evidence="6" id="KW-1185">Reference proteome</keyword>